<protein>
    <submittedName>
        <fullName evidence="10">Putative membrane protein</fullName>
    </submittedName>
</protein>
<evidence type="ECO:0000256" key="9">
    <source>
        <dbReference type="SAM" id="Phobius"/>
    </source>
</evidence>
<keyword evidence="11" id="KW-1185">Reference proteome</keyword>
<evidence type="ECO:0000256" key="6">
    <source>
        <dbReference type="ARBA" id="ARBA00023136"/>
    </source>
</evidence>
<dbReference type="AlphaFoldDB" id="A0A562V157"/>
<feature type="compositionally biased region" description="Basic and acidic residues" evidence="8">
    <location>
        <begin position="13"/>
        <end position="26"/>
    </location>
</feature>
<feature type="transmembrane region" description="Helical" evidence="9">
    <location>
        <begin position="360"/>
        <end position="378"/>
    </location>
</feature>
<keyword evidence="3" id="KW-0808">Transferase</keyword>
<evidence type="ECO:0000256" key="7">
    <source>
        <dbReference type="ARBA" id="ARBA00024033"/>
    </source>
</evidence>
<feature type="transmembrane region" description="Helical" evidence="9">
    <location>
        <begin position="53"/>
        <end position="73"/>
    </location>
</feature>
<feature type="transmembrane region" description="Helical" evidence="9">
    <location>
        <begin position="179"/>
        <end position="207"/>
    </location>
</feature>
<evidence type="ECO:0000256" key="8">
    <source>
        <dbReference type="SAM" id="MobiDB-lite"/>
    </source>
</evidence>
<comment type="similarity">
    <text evidence="7">Belongs to the glycosyltransferase 87 family.</text>
</comment>
<comment type="caution">
    <text evidence="10">The sequence shown here is derived from an EMBL/GenBank/DDBJ whole genome shotgun (WGS) entry which is preliminary data.</text>
</comment>
<evidence type="ECO:0000256" key="1">
    <source>
        <dbReference type="ARBA" id="ARBA00004651"/>
    </source>
</evidence>
<organism evidence="10 11">
    <name type="scientific">Stackebrandtia albiflava</name>
    <dbReference type="NCBI Taxonomy" id="406432"/>
    <lineage>
        <taxon>Bacteria</taxon>
        <taxon>Bacillati</taxon>
        <taxon>Actinomycetota</taxon>
        <taxon>Actinomycetes</taxon>
        <taxon>Glycomycetales</taxon>
        <taxon>Glycomycetaceae</taxon>
        <taxon>Stackebrandtia</taxon>
    </lineage>
</organism>
<dbReference type="RefSeq" id="WP_147137943.1">
    <property type="nucleotide sequence ID" value="NZ_BAABIJ010000002.1"/>
</dbReference>
<dbReference type="GO" id="GO:0005886">
    <property type="term" value="C:plasma membrane"/>
    <property type="evidence" value="ECO:0007669"/>
    <property type="project" value="UniProtKB-SubCell"/>
</dbReference>
<feature type="transmembrane region" description="Helical" evidence="9">
    <location>
        <begin position="249"/>
        <end position="273"/>
    </location>
</feature>
<feature type="transmembrane region" description="Helical" evidence="9">
    <location>
        <begin position="219"/>
        <end position="243"/>
    </location>
</feature>
<feature type="compositionally biased region" description="Polar residues" evidence="8">
    <location>
        <begin position="1"/>
        <end position="10"/>
    </location>
</feature>
<feature type="region of interest" description="Disordered" evidence="8">
    <location>
        <begin position="1"/>
        <end position="26"/>
    </location>
</feature>
<feature type="transmembrane region" description="Helical" evidence="9">
    <location>
        <begin position="439"/>
        <end position="464"/>
    </location>
</feature>
<name>A0A562V157_9ACTN</name>
<keyword evidence="2" id="KW-1003">Cell membrane</keyword>
<accession>A0A562V157</accession>
<dbReference type="Pfam" id="PF09594">
    <property type="entry name" value="GT87"/>
    <property type="match status" value="1"/>
</dbReference>
<sequence>MTAIDRSTVTGRPRPDDGRPVAPSRTDRVVRSLSQAIGGPLGRHGRNPPRRRFWIPIRVVLLAAVIMAGLAWLQKYPCADGGWTDFQQYTQYCYSDIRALWGAERLDQGAVPYFDHPVEYPALTGVFMGIFGLASHALLGAGGGTLYYHLSAVVLLGFGVAAVASVYRMRPGRPFDAMMLAVAPMVLLTAGVNWDLLAVGLTCFFLAAFARGRVVAAGVLWGLAVAAKFYPLLIAGPLLLLAWRHRRLGPALSATGIAAATWLLVNLPFMLWAPDGWRRFFELNSERGIDWGTSWYILRHFAEVGGGLDSALQGLGAAQGWLYGTLNHVDTLNWLYLVAFVLCCSGIAWLALFAAEPPRLAQLVFLVVATFLLTGKVWSQQYVLWLIPLAVLARPKWRLFLVWQVGELLYFFGFYSELLTVSESQDSPAPAWGLVIPEWVFVMTSIARFVTLTILVVAVVRDVLDPARDVVRRTYRGDPDAGPLLPAGGPASVTVRTPPPRRGR</sequence>
<feature type="transmembrane region" description="Helical" evidence="9">
    <location>
        <begin position="399"/>
        <end position="419"/>
    </location>
</feature>
<dbReference type="OrthoDB" id="3348156at2"/>
<evidence type="ECO:0000313" key="11">
    <source>
        <dbReference type="Proteomes" id="UP000321617"/>
    </source>
</evidence>
<dbReference type="Proteomes" id="UP000321617">
    <property type="component" value="Unassembled WGS sequence"/>
</dbReference>
<feature type="transmembrane region" description="Helical" evidence="9">
    <location>
        <begin position="334"/>
        <end position="354"/>
    </location>
</feature>
<evidence type="ECO:0000256" key="4">
    <source>
        <dbReference type="ARBA" id="ARBA00022692"/>
    </source>
</evidence>
<keyword evidence="6 9" id="KW-0472">Membrane</keyword>
<reference evidence="10 11" key="1">
    <citation type="journal article" date="2013" name="Stand. Genomic Sci.">
        <title>Genomic Encyclopedia of Type Strains, Phase I: The one thousand microbial genomes (KMG-I) project.</title>
        <authorList>
            <person name="Kyrpides N.C."/>
            <person name="Woyke T."/>
            <person name="Eisen J.A."/>
            <person name="Garrity G."/>
            <person name="Lilburn T.G."/>
            <person name="Beck B.J."/>
            <person name="Whitman W.B."/>
            <person name="Hugenholtz P."/>
            <person name="Klenk H.P."/>
        </authorList>
    </citation>
    <scope>NUCLEOTIDE SEQUENCE [LARGE SCALE GENOMIC DNA]</scope>
    <source>
        <strain evidence="10 11">DSM 45044</strain>
    </source>
</reference>
<evidence type="ECO:0000256" key="3">
    <source>
        <dbReference type="ARBA" id="ARBA00022679"/>
    </source>
</evidence>
<feature type="compositionally biased region" description="Low complexity" evidence="8">
    <location>
        <begin position="481"/>
        <end position="496"/>
    </location>
</feature>
<dbReference type="PIRSF" id="PIRSF010361">
    <property type="entry name" value="UCP010361"/>
    <property type="match status" value="1"/>
</dbReference>
<proteinExistence type="inferred from homology"/>
<evidence type="ECO:0000256" key="2">
    <source>
        <dbReference type="ARBA" id="ARBA00022475"/>
    </source>
</evidence>
<gene>
    <name evidence="10" type="ORF">LX16_2330</name>
</gene>
<dbReference type="InterPro" id="IPR016570">
    <property type="entry name" value="UCP010361"/>
</dbReference>
<evidence type="ECO:0000256" key="5">
    <source>
        <dbReference type="ARBA" id="ARBA00022989"/>
    </source>
</evidence>
<keyword evidence="4 9" id="KW-0812">Transmembrane</keyword>
<dbReference type="InterPro" id="IPR018584">
    <property type="entry name" value="GT87"/>
</dbReference>
<feature type="transmembrane region" description="Helical" evidence="9">
    <location>
        <begin position="120"/>
        <end position="139"/>
    </location>
</feature>
<evidence type="ECO:0000313" key="10">
    <source>
        <dbReference type="EMBL" id="TWJ11604.1"/>
    </source>
</evidence>
<keyword evidence="5 9" id="KW-1133">Transmembrane helix</keyword>
<feature type="region of interest" description="Disordered" evidence="8">
    <location>
        <begin position="481"/>
        <end position="504"/>
    </location>
</feature>
<dbReference type="GO" id="GO:0016758">
    <property type="term" value="F:hexosyltransferase activity"/>
    <property type="evidence" value="ECO:0007669"/>
    <property type="project" value="InterPro"/>
</dbReference>
<feature type="transmembrane region" description="Helical" evidence="9">
    <location>
        <begin position="146"/>
        <end position="167"/>
    </location>
</feature>
<dbReference type="EMBL" id="VLLL01000006">
    <property type="protein sequence ID" value="TWJ11604.1"/>
    <property type="molecule type" value="Genomic_DNA"/>
</dbReference>
<comment type="subcellular location">
    <subcellularLocation>
        <location evidence="1">Cell membrane</location>
        <topology evidence="1">Multi-pass membrane protein</topology>
    </subcellularLocation>
</comment>